<dbReference type="GO" id="GO:0009251">
    <property type="term" value="P:glucan catabolic process"/>
    <property type="evidence" value="ECO:0007669"/>
    <property type="project" value="TreeGrafter"/>
</dbReference>
<dbReference type="InterPro" id="IPR000757">
    <property type="entry name" value="Beta-glucanase-like"/>
</dbReference>
<dbReference type="PANTHER" id="PTHR10963:SF24">
    <property type="entry name" value="GLYCOSIDASE C21B10.07-RELATED"/>
    <property type="match status" value="1"/>
</dbReference>
<evidence type="ECO:0000259" key="3">
    <source>
        <dbReference type="PROSITE" id="PS51762"/>
    </source>
</evidence>
<dbReference type="Proteomes" id="UP000294847">
    <property type="component" value="Chromosome 2"/>
</dbReference>
<evidence type="ECO:0000313" key="5">
    <source>
        <dbReference type="Proteomes" id="UP000294847"/>
    </source>
</evidence>
<feature type="region of interest" description="Disordered" evidence="1">
    <location>
        <begin position="501"/>
        <end position="528"/>
    </location>
</feature>
<feature type="signal peptide" evidence="2">
    <location>
        <begin position="1"/>
        <end position="24"/>
    </location>
</feature>
<dbReference type="AlphaFoldDB" id="A0A4P7N4X6"/>
<dbReference type="InterPro" id="IPR013320">
    <property type="entry name" value="ConA-like_dom_sf"/>
</dbReference>
<proteinExistence type="predicted"/>
<dbReference type="EMBL" id="CP034205">
    <property type="protein sequence ID" value="QBZ57443.1"/>
    <property type="molecule type" value="Genomic_DNA"/>
</dbReference>
<feature type="compositionally biased region" description="Low complexity" evidence="1">
    <location>
        <begin position="343"/>
        <end position="418"/>
    </location>
</feature>
<gene>
    <name evidence="4" type="ORF">PoMZ_02367</name>
</gene>
<dbReference type="PANTHER" id="PTHR10963">
    <property type="entry name" value="GLYCOSYL HYDROLASE-RELATED"/>
    <property type="match status" value="1"/>
</dbReference>
<reference evidence="4 5" key="1">
    <citation type="journal article" date="2019" name="Mol. Biol. Evol.">
        <title>Blast fungal genomes show frequent chromosomal changes, gene gains and losses, and effector gene turnover.</title>
        <authorList>
            <person name="Gomez Luciano L.B."/>
            <person name="Jason Tsai I."/>
            <person name="Chuma I."/>
            <person name="Tosa Y."/>
            <person name="Chen Y.H."/>
            <person name="Li J.Y."/>
            <person name="Li M.Y."/>
            <person name="Jade Lu M.Y."/>
            <person name="Nakayashiki H."/>
            <person name="Li W.H."/>
        </authorList>
    </citation>
    <scope>NUCLEOTIDE SEQUENCE [LARGE SCALE GENOMIC DNA]</scope>
    <source>
        <strain evidence="4">MZ5-1-6</strain>
    </source>
</reference>
<evidence type="ECO:0000256" key="1">
    <source>
        <dbReference type="SAM" id="MobiDB-lite"/>
    </source>
</evidence>
<feature type="region of interest" description="Disordered" evidence="1">
    <location>
        <begin position="667"/>
        <end position="722"/>
    </location>
</feature>
<feature type="chain" id="PRO_5020789372" description="GH16 domain-containing protein" evidence="2">
    <location>
        <begin position="25"/>
        <end position="756"/>
    </location>
</feature>
<feature type="domain" description="GH16" evidence="3">
    <location>
        <begin position="29"/>
        <end position="338"/>
    </location>
</feature>
<dbReference type="Pfam" id="PF26113">
    <property type="entry name" value="GH16_XgeA"/>
    <property type="match status" value="1"/>
</dbReference>
<dbReference type="GO" id="GO:0004553">
    <property type="term" value="F:hydrolase activity, hydrolyzing O-glycosyl compounds"/>
    <property type="evidence" value="ECO:0007669"/>
    <property type="project" value="InterPro"/>
</dbReference>
<evidence type="ECO:0000313" key="4">
    <source>
        <dbReference type="EMBL" id="QBZ57443.1"/>
    </source>
</evidence>
<feature type="region of interest" description="Disordered" evidence="1">
    <location>
        <begin position="338"/>
        <end position="456"/>
    </location>
</feature>
<keyword evidence="2" id="KW-0732">Signal</keyword>
<dbReference type="Gene3D" id="2.60.120.200">
    <property type="match status" value="1"/>
</dbReference>
<feature type="compositionally biased region" description="Low complexity" evidence="1">
    <location>
        <begin position="703"/>
        <end position="722"/>
    </location>
</feature>
<evidence type="ECO:0000256" key="2">
    <source>
        <dbReference type="SAM" id="SignalP"/>
    </source>
</evidence>
<dbReference type="PROSITE" id="PS51762">
    <property type="entry name" value="GH16_2"/>
    <property type="match status" value="1"/>
</dbReference>
<dbReference type="CDD" id="cd02181">
    <property type="entry name" value="GH16_fungal_Lam16A_glucanase"/>
    <property type="match status" value="1"/>
</dbReference>
<dbReference type="InterPro" id="IPR050546">
    <property type="entry name" value="Glycosyl_Hydrlase_16"/>
</dbReference>
<organism evidence="4 5">
    <name type="scientific">Pyricularia oryzae</name>
    <name type="common">Rice blast fungus</name>
    <name type="synonym">Magnaporthe oryzae</name>
    <dbReference type="NCBI Taxonomy" id="318829"/>
    <lineage>
        <taxon>Eukaryota</taxon>
        <taxon>Fungi</taxon>
        <taxon>Dikarya</taxon>
        <taxon>Ascomycota</taxon>
        <taxon>Pezizomycotina</taxon>
        <taxon>Sordariomycetes</taxon>
        <taxon>Sordariomycetidae</taxon>
        <taxon>Magnaporthales</taxon>
        <taxon>Pyriculariaceae</taxon>
        <taxon>Pyricularia</taxon>
    </lineage>
</organism>
<feature type="compositionally biased region" description="Low complexity" evidence="1">
    <location>
        <begin position="433"/>
        <end position="456"/>
    </location>
</feature>
<dbReference type="SUPFAM" id="SSF49899">
    <property type="entry name" value="Concanavalin A-like lectins/glucanases"/>
    <property type="match status" value="1"/>
</dbReference>
<feature type="compositionally biased region" description="Low complexity" evidence="1">
    <location>
        <begin position="667"/>
        <end position="695"/>
    </location>
</feature>
<accession>A0A4P7N4X6</accession>
<protein>
    <recommendedName>
        <fullName evidence="3">GH16 domain-containing protein</fullName>
    </recommendedName>
</protein>
<name>A0A4P7N4X6_PYROR</name>
<sequence length="756" mass="78474">MSPSLVTLATAVLACASTAAAAKAYQIEETYDTSNVNSKWDFFQSKFDTGNVLDIDPTEGFVNYRSYNDAKSLGVLSEESGSIMMKPNFPAGITANGKGPDSVRLESKARYQQGLFIADFSRFPKPVCGSWPAFWMFGNSWPEEGELDIYEGWNVQPVNGIALHTDHAAKVGSCHLDPQDVNADVHTTNCDNFFTDIPRQWEGTACLVKERNGLWGNPTGGVYAIEWSSQNVSVWSWAHDKTPADVRDGKPSPRTWGRPHFFIGDSKCDIDRVLKNQKMVLNLDFCGVTAGNEGIWGEECKAKTGAATCAQYVAGNPSAFSDVAFGLRSIKVYQNKEVEEPKPTTTAQSTTTTTTTTPSSTSSPSSTNTTTSPSTTATTTASSTEASTEASTSASSTLTTTTPASTSPSATATPSSTSDCEEDEPTGTPTPPTTKASTTAAGTTTTKEPEQSVTSTLTTTKTYTVTSCAPTVTSCSLGQVTSEVITTTTICPVTTTATGTATSTAAGSSTITPIGTLTPTGTATTKEPEQSVTSTLTTTKTYTITSCAPTVTNCPIGQVTSEVFTTTTVCPVTTTDTGSTSTKTLIGTLTTPTGAATTKAPEQSVTSTLTTTKTYTITSCAPAVTNCPIGQVTSEVITTTTVCPPEPTSTLKTTTIHSTLSLTSTIRIPRPSSSSVSSKSTPPFPSSSAFGGSNSTLPGSTKTATPTLTRGTVTGTGSVIKPTTATTPPVPIVTAGASGVEAAGLMAVGALFLFAL</sequence>